<dbReference type="SUPFAM" id="SSF56219">
    <property type="entry name" value="DNase I-like"/>
    <property type="match status" value="1"/>
</dbReference>
<keyword evidence="3" id="KW-1185">Reference proteome</keyword>
<proteinExistence type="predicted"/>
<name>A0A5B6VYH3_9ROSI</name>
<feature type="compositionally biased region" description="Polar residues" evidence="1">
    <location>
        <begin position="20"/>
        <end position="31"/>
    </location>
</feature>
<dbReference type="PANTHER" id="PTHR33710:SF77">
    <property type="entry name" value="DNASE I-LIKE SUPERFAMILY PROTEIN"/>
    <property type="match status" value="1"/>
</dbReference>
<dbReference type="OrthoDB" id="1748430at2759"/>
<reference evidence="3" key="1">
    <citation type="journal article" date="2019" name="Plant Biotechnol. J.">
        <title>Genome sequencing of the Australian wild diploid species Gossypium australe highlights disease resistance and delayed gland morphogenesis.</title>
        <authorList>
            <person name="Cai Y."/>
            <person name="Cai X."/>
            <person name="Wang Q."/>
            <person name="Wang P."/>
            <person name="Zhang Y."/>
            <person name="Cai C."/>
            <person name="Xu Y."/>
            <person name="Wang K."/>
            <person name="Zhou Z."/>
            <person name="Wang C."/>
            <person name="Geng S."/>
            <person name="Li B."/>
            <person name="Dong Q."/>
            <person name="Hou Y."/>
            <person name="Wang H."/>
            <person name="Ai P."/>
            <person name="Liu Z."/>
            <person name="Yi F."/>
            <person name="Sun M."/>
            <person name="An G."/>
            <person name="Cheng J."/>
            <person name="Zhang Y."/>
            <person name="Shi Q."/>
            <person name="Xie Y."/>
            <person name="Shi X."/>
            <person name="Chang Y."/>
            <person name="Huang F."/>
            <person name="Chen Y."/>
            <person name="Hong S."/>
            <person name="Mi L."/>
            <person name="Sun Q."/>
            <person name="Zhang L."/>
            <person name="Zhou B."/>
            <person name="Peng R."/>
            <person name="Zhang X."/>
            <person name="Liu F."/>
        </authorList>
    </citation>
    <scope>NUCLEOTIDE SEQUENCE [LARGE SCALE GENOMIC DNA]</scope>
    <source>
        <strain evidence="3">cv. PA1801</strain>
    </source>
</reference>
<protein>
    <submittedName>
        <fullName evidence="2">Tyrosine decarboxylase 1-like</fullName>
    </submittedName>
</protein>
<sequence length="324" mass="37156">MHSKENNSGSSSNNRGFSPAISSGSSKAPRNRGYSNRNFLLAFREYNGEHRPDIVCLVEPRVSVQIGLNESFFRKDFDLLSLTILLLDKKSPVSVGKRCDFFGNFVDSCKLQDLGYSGPSFTWQRGGIFVRLDRALANDAWVSAFPQYLVRHFTCIKSDHRPLLLSIRPDLSIPQDRLFRFLAGWTKHNDFSFFVRERWNHADWNKNIYGFLGTHHDILQSNAVEFFERLYGEAHSALRDIPNVGFPSFNYSNITFLEAAITNEEIKRVLGSDGFHAHFFQSQWDILGNNVCQWVKDVFAGRQIEPNLNNTLIVLIPKKENPED</sequence>
<dbReference type="EMBL" id="SMMG02000005">
    <property type="protein sequence ID" value="KAA3474044.1"/>
    <property type="molecule type" value="Genomic_DNA"/>
</dbReference>
<evidence type="ECO:0000313" key="2">
    <source>
        <dbReference type="EMBL" id="KAA3474044.1"/>
    </source>
</evidence>
<dbReference type="PANTHER" id="PTHR33710">
    <property type="entry name" value="BNAC02G09200D PROTEIN"/>
    <property type="match status" value="1"/>
</dbReference>
<feature type="region of interest" description="Disordered" evidence="1">
    <location>
        <begin position="1"/>
        <end position="31"/>
    </location>
</feature>
<feature type="compositionally biased region" description="Low complexity" evidence="1">
    <location>
        <begin position="1"/>
        <end position="14"/>
    </location>
</feature>
<evidence type="ECO:0000256" key="1">
    <source>
        <dbReference type="SAM" id="MobiDB-lite"/>
    </source>
</evidence>
<dbReference type="AlphaFoldDB" id="A0A5B6VYH3"/>
<comment type="caution">
    <text evidence="2">The sequence shown here is derived from an EMBL/GenBank/DDBJ whole genome shotgun (WGS) entry which is preliminary data.</text>
</comment>
<accession>A0A5B6VYH3</accession>
<dbReference type="InterPro" id="IPR036691">
    <property type="entry name" value="Endo/exonu/phosph_ase_sf"/>
</dbReference>
<gene>
    <name evidence="2" type="ORF">EPI10_024374</name>
</gene>
<evidence type="ECO:0000313" key="3">
    <source>
        <dbReference type="Proteomes" id="UP000325315"/>
    </source>
</evidence>
<dbReference type="Proteomes" id="UP000325315">
    <property type="component" value="Unassembled WGS sequence"/>
</dbReference>
<dbReference type="Gene3D" id="3.60.10.10">
    <property type="entry name" value="Endonuclease/exonuclease/phosphatase"/>
    <property type="match status" value="1"/>
</dbReference>
<organism evidence="2 3">
    <name type="scientific">Gossypium australe</name>
    <dbReference type="NCBI Taxonomy" id="47621"/>
    <lineage>
        <taxon>Eukaryota</taxon>
        <taxon>Viridiplantae</taxon>
        <taxon>Streptophyta</taxon>
        <taxon>Embryophyta</taxon>
        <taxon>Tracheophyta</taxon>
        <taxon>Spermatophyta</taxon>
        <taxon>Magnoliopsida</taxon>
        <taxon>eudicotyledons</taxon>
        <taxon>Gunneridae</taxon>
        <taxon>Pentapetalae</taxon>
        <taxon>rosids</taxon>
        <taxon>malvids</taxon>
        <taxon>Malvales</taxon>
        <taxon>Malvaceae</taxon>
        <taxon>Malvoideae</taxon>
        <taxon>Gossypium</taxon>
    </lineage>
</organism>